<evidence type="ECO:0000259" key="1">
    <source>
        <dbReference type="Pfam" id="PF02627"/>
    </source>
</evidence>
<dbReference type="OrthoDB" id="5457276at2"/>
<sequence length="112" mass="12434">MNDPVELLNVLNNNLNRFSKDWSKQTSAFFNLMNSVESDGALSSKIKEIIAIGISIAVKCEWCIDYHVKSALDKGATKEEIMEASWVAVLMGGAPALMYTQYVQNALDKFAK</sequence>
<accession>A0A1X4XYF5</accession>
<dbReference type="InterPro" id="IPR003779">
    <property type="entry name" value="CMD-like"/>
</dbReference>
<dbReference type="EC" id="4.1.1.44" evidence="2"/>
<dbReference type="Pfam" id="PF02627">
    <property type="entry name" value="CMD"/>
    <property type="match status" value="1"/>
</dbReference>
<dbReference type="PANTHER" id="PTHR33930">
    <property type="entry name" value="ALKYL HYDROPEROXIDE REDUCTASE AHPD"/>
    <property type="match status" value="1"/>
</dbReference>
<feature type="domain" description="Carboxymuconolactone decarboxylase-like" evidence="1">
    <location>
        <begin position="28"/>
        <end position="99"/>
    </location>
</feature>
<gene>
    <name evidence="2" type="ORF">DESAMIL20_624</name>
</gene>
<dbReference type="AlphaFoldDB" id="A0A1X4XYF5"/>
<dbReference type="PANTHER" id="PTHR33930:SF2">
    <property type="entry name" value="BLR3452 PROTEIN"/>
    <property type="match status" value="1"/>
</dbReference>
<dbReference type="Proteomes" id="UP000194141">
    <property type="component" value="Unassembled WGS sequence"/>
</dbReference>
<dbReference type="NCBIfam" id="TIGR00778">
    <property type="entry name" value="ahpD_dom"/>
    <property type="match status" value="1"/>
</dbReference>
<dbReference type="EMBL" id="MDSU01000013">
    <property type="protein sequence ID" value="OSS42576.1"/>
    <property type="molecule type" value="Genomic_DNA"/>
</dbReference>
<dbReference type="InterPro" id="IPR029032">
    <property type="entry name" value="AhpD-like"/>
</dbReference>
<dbReference type="RefSeq" id="WP_086033364.1">
    <property type="nucleotide sequence ID" value="NZ_MDSU01000013.1"/>
</dbReference>
<keyword evidence="2" id="KW-0456">Lyase</keyword>
<dbReference type="InterPro" id="IPR004675">
    <property type="entry name" value="AhpD_core"/>
</dbReference>
<evidence type="ECO:0000313" key="3">
    <source>
        <dbReference type="Proteomes" id="UP000194141"/>
    </source>
</evidence>
<proteinExistence type="predicted"/>
<protein>
    <submittedName>
        <fullName evidence="2">Putative carboxymuconolactone decarboxylase family protein</fullName>
        <ecNumber evidence="2">4.1.1.44</ecNumber>
    </submittedName>
</protein>
<reference evidence="2 3" key="1">
    <citation type="journal article" date="2017" name="Front. Microbiol.">
        <title>Genome Sequence of Desulfurella amilsii Strain TR1 and Comparative Genomics of Desulfurellaceae Family.</title>
        <authorList>
            <person name="Florentino A.P."/>
            <person name="Stams A.J."/>
            <person name="Sanchez-Andrea I."/>
        </authorList>
    </citation>
    <scope>NUCLEOTIDE SEQUENCE [LARGE SCALE GENOMIC DNA]</scope>
    <source>
        <strain evidence="2 3">TR1</strain>
    </source>
</reference>
<dbReference type="Gene3D" id="1.20.1290.10">
    <property type="entry name" value="AhpD-like"/>
    <property type="match status" value="1"/>
</dbReference>
<name>A0A1X4XYF5_9BACT</name>
<dbReference type="SUPFAM" id="SSF69118">
    <property type="entry name" value="AhpD-like"/>
    <property type="match status" value="1"/>
</dbReference>
<evidence type="ECO:0000313" key="2">
    <source>
        <dbReference type="EMBL" id="OSS42576.1"/>
    </source>
</evidence>
<organism evidence="2 3">
    <name type="scientific">Desulfurella amilsii</name>
    <dbReference type="NCBI Taxonomy" id="1562698"/>
    <lineage>
        <taxon>Bacteria</taxon>
        <taxon>Pseudomonadati</taxon>
        <taxon>Campylobacterota</taxon>
        <taxon>Desulfurellia</taxon>
        <taxon>Desulfurellales</taxon>
        <taxon>Desulfurellaceae</taxon>
        <taxon>Desulfurella</taxon>
    </lineage>
</organism>
<dbReference type="GO" id="GO:0051920">
    <property type="term" value="F:peroxiredoxin activity"/>
    <property type="evidence" value="ECO:0007669"/>
    <property type="project" value="InterPro"/>
</dbReference>
<dbReference type="GO" id="GO:0047575">
    <property type="term" value="F:4-carboxymuconolactone decarboxylase activity"/>
    <property type="evidence" value="ECO:0007669"/>
    <property type="project" value="UniProtKB-EC"/>
</dbReference>
<keyword evidence="3" id="KW-1185">Reference proteome</keyword>
<comment type="caution">
    <text evidence="2">The sequence shown here is derived from an EMBL/GenBank/DDBJ whole genome shotgun (WGS) entry which is preliminary data.</text>
</comment>
<dbReference type="STRING" id="1562698.DESAMIL20_624"/>